<evidence type="ECO:0000259" key="5">
    <source>
        <dbReference type="PROSITE" id="PS50600"/>
    </source>
</evidence>
<keyword evidence="4" id="KW-0788">Thiol protease</keyword>
<dbReference type="PANTHER" id="PTHR12606:SF141">
    <property type="entry name" value="GH15225P-RELATED"/>
    <property type="match status" value="1"/>
</dbReference>
<evidence type="ECO:0000313" key="6">
    <source>
        <dbReference type="WBParaSite" id="ACOC_0000006101-mRNA-1"/>
    </source>
</evidence>
<dbReference type="GO" id="GO:0060255">
    <property type="term" value="P:regulation of macromolecule metabolic process"/>
    <property type="evidence" value="ECO:0007669"/>
    <property type="project" value="UniProtKB-ARBA"/>
</dbReference>
<evidence type="ECO:0000256" key="1">
    <source>
        <dbReference type="ARBA" id="ARBA00005234"/>
    </source>
</evidence>
<organism evidence="6">
    <name type="scientific">Angiostrongylus costaricensis</name>
    <name type="common">Nematode worm</name>
    <dbReference type="NCBI Taxonomy" id="334426"/>
    <lineage>
        <taxon>Eukaryota</taxon>
        <taxon>Metazoa</taxon>
        <taxon>Ecdysozoa</taxon>
        <taxon>Nematoda</taxon>
        <taxon>Chromadorea</taxon>
        <taxon>Rhabditida</taxon>
        <taxon>Rhabditina</taxon>
        <taxon>Rhabditomorpha</taxon>
        <taxon>Strongyloidea</taxon>
        <taxon>Metastrongylidae</taxon>
        <taxon>Angiostrongylus</taxon>
    </lineage>
</organism>
<dbReference type="Pfam" id="PF02902">
    <property type="entry name" value="Peptidase_C48"/>
    <property type="match status" value="1"/>
</dbReference>
<dbReference type="PANTHER" id="PTHR12606">
    <property type="entry name" value="SENTRIN/SUMO-SPECIFIC PROTEASE"/>
    <property type="match status" value="1"/>
</dbReference>
<dbReference type="GO" id="GO:0016926">
    <property type="term" value="P:protein desumoylation"/>
    <property type="evidence" value="ECO:0007669"/>
    <property type="project" value="TreeGrafter"/>
</dbReference>
<dbReference type="InterPro" id="IPR003653">
    <property type="entry name" value="Peptidase_C48_C"/>
</dbReference>
<dbReference type="WBParaSite" id="ACOC_0000006101-mRNA-1">
    <property type="protein sequence ID" value="ACOC_0000006101-mRNA-1"/>
    <property type="gene ID" value="ACOC_0000006101"/>
</dbReference>
<evidence type="ECO:0000256" key="4">
    <source>
        <dbReference type="ARBA" id="ARBA00022807"/>
    </source>
</evidence>
<evidence type="ECO:0000256" key="2">
    <source>
        <dbReference type="ARBA" id="ARBA00022670"/>
    </source>
</evidence>
<reference evidence="6" key="1">
    <citation type="submission" date="2017-02" db="UniProtKB">
        <authorList>
            <consortium name="WormBaseParasite"/>
        </authorList>
    </citation>
    <scope>IDENTIFICATION</scope>
</reference>
<evidence type="ECO:0000256" key="3">
    <source>
        <dbReference type="ARBA" id="ARBA00022801"/>
    </source>
</evidence>
<accession>A0A0R3P9H6</accession>
<dbReference type="FunFam" id="3.40.395.10:FF:000001">
    <property type="entry name" value="Sentrin-specific protease 1"/>
    <property type="match status" value="1"/>
</dbReference>
<dbReference type="GO" id="GO:0016929">
    <property type="term" value="F:deSUMOylase activity"/>
    <property type="evidence" value="ECO:0007669"/>
    <property type="project" value="TreeGrafter"/>
</dbReference>
<keyword evidence="3" id="KW-0378">Hydrolase</keyword>
<protein>
    <submittedName>
        <fullName evidence="6">ULP_PROTEASE domain-containing protein</fullName>
    </submittedName>
</protein>
<sequence>LKSQQISRTKYVNHLFTEPSDEADELCQRIWNGQSSQSEEITEAFGIKLTRRDLSTLSDRNWLNDQVIDFYLQLICQRSEATENLPKVYAFNTFFYLNISTKGYDSVRRWTRKVDIFEYDLLLVPIHLEAHWCLAIVDLAMKRIDYYDSLLGRNKKCLDCLKNYLTEEYEDKKKETFGFKGWKFSLRRDIPRQTNGSDCGVFVCKFAEFASRRAPMAFTQQHMPNYRRVMVYELVEKKLL</sequence>
<feature type="domain" description="Ubiquitin-like protease family profile" evidence="5">
    <location>
        <begin position="47"/>
        <end position="210"/>
    </location>
</feature>
<name>A0A0R3P9H6_ANGCS</name>
<dbReference type="AlphaFoldDB" id="A0A0R3P9H6"/>
<dbReference type="PROSITE" id="PS50600">
    <property type="entry name" value="ULP_PROTEASE"/>
    <property type="match status" value="1"/>
</dbReference>
<dbReference type="OMA" id="DRAANSQ"/>
<dbReference type="InterPro" id="IPR038765">
    <property type="entry name" value="Papain-like_cys_pep_sf"/>
</dbReference>
<dbReference type="GO" id="GO:0006508">
    <property type="term" value="P:proteolysis"/>
    <property type="evidence" value="ECO:0007669"/>
    <property type="project" value="UniProtKB-KW"/>
</dbReference>
<proteinExistence type="inferred from homology"/>
<dbReference type="Gene3D" id="3.40.395.10">
    <property type="entry name" value="Adenoviral Proteinase, Chain A"/>
    <property type="match status" value="1"/>
</dbReference>
<keyword evidence="2" id="KW-0645">Protease</keyword>
<dbReference type="GO" id="GO:0005634">
    <property type="term" value="C:nucleus"/>
    <property type="evidence" value="ECO:0007669"/>
    <property type="project" value="TreeGrafter"/>
</dbReference>
<dbReference type="GO" id="GO:0080090">
    <property type="term" value="P:regulation of primary metabolic process"/>
    <property type="evidence" value="ECO:0007669"/>
    <property type="project" value="UniProtKB-ARBA"/>
</dbReference>
<comment type="similarity">
    <text evidence="1">Belongs to the peptidase C48 family.</text>
</comment>
<dbReference type="SUPFAM" id="SSF54001">
    <property type="entry name" value="Cysteine proteinases"/>
    <property type="match status" value="1"/>
</dbReference>